<dbReference type="Pfam" id="PF13975">
    <property type="entry name" value="gag-asp_proteas"/>
    <property type="match status" value="1"/>
</dbReference>
<dbReference type="GO" id="GO:0006508">
    <property type="term" value="P:proteolysis"/>
    <property type="evidence" value="ECO:0007669"/>
    <property type="project" value="InterPro"/>
</dbReference>
<dbReference type="Proteomes" id="UP000683360">
    <property type="component" value="Unassembled WGS sequence"/>
</dbReference>
<name>A0A8S3RJH7_MYTED</name>
<feature type="compositionally biased region" description="Polar residues" evidence="2">
    <location>
        <begin position="260"/>
        <end position="270"/>
    </location>
</feature>
<reference evidence="4" key="1">
    <citation type="submission" date="2021-03" db="EMBL/GenBank/DDBJ databases">
        <authorList>
            <person name="Bekaert M."/>
        </authorList>
    </citation>
    <scope>NUCLEOTIDE SEQUENCE</scope>
</reference>
<keyword evidence="1" id="KW-0378">Hydrolase</keyword>
<evidence type="ECO:0000313" key="4">
    <source>
        <dbReference type="EMBL" id="CAG2207096.1"/>
    </source>
</evidence>
<feature type="compositionally biased region" description="Basic residues" evidence="2">
    <location>
        <begin position="240"/>
        <end position="250"/>
    </location>
</feature>
<feature type="region of interest" description="Disordered" evidence="2">
    <location>
        <begin position="220"/>
        <end position="270"/>
    </location>
</feature>
<dbReference type="Gene3D" id="2.40.70.10">
    <property type="entry name" value="Acid Proteases"/>
    <property type="match status" value="1"/>
</dbReference>
<dbReference type="SUPFAM" id="SSF50630">
    <property type="entry name" value="Acid proteases"/>
    <property type="match status" value="1"/>
</dbReference>
<accession>A0A8S3RJH7</accession>
<dbReference type="InterPro" id="IPR021109">
    <property type="entry name" value="Peptidase_aspartic_dom_sf"/>
</dbReference>
<evidence type="ECO:0000313" key="5">
    <source>
        <dbReference type="Proteomes" id="UP000683360"/>
    </source>
</evidence>
<gene>
    <name evidence="4" type="ORF">MEDL_21400</name>
</gene>
<dbReference type="PROSITE" id="PS00141">
    <property type="entry name" value="ASP_PROTEASE"/>
    <property type="match status" value="1"/>
</dbReference>
<dbReference type="InterPro" id="IPR001995">
    <property type="entry name" value="Peptidase_A2_cat"/>
</dbReference>
<dbReference type="PROSITE" id="PS50175">
    <property type="entry name" value="ASP_PROT_RETROV"/>
    <property type="match status" value="1"/>
</dbReference>
<dbReference type="OrthoDB" id="10056424at2759"/>
<evidence type="ECO:0000256" key="2">
    <source>
        <dbReference type="SAM" id="MobiDB-lite"/>
    </source>
</evidence>
<feature type="domain" description="Peptidase A2" evidence="3">
    <location>
        <begin position="15"/>
        <end position="56"/>
    </location>
</feature>
<dbReference type="GO" id="GO:0004190">
    <property type="term" value="F:aspartic-type endopeptidase activity"/>
    <property type="evidence" value="ECO:0007669"/>
    <property type="project" value="InterPro"/>
</dbReference>
<evidence type="ECO:0000256" key="1">
    <source>
        <dbReference type="ARBA" id="ARBA00022801"/>
    </source>
</evidence>
<dbReference type="InterPro" id="IPR001969">
    <property type="entry name" value="Aspartic_peptidase_AS"/>
</dbReference>
<evidence type="ECO:0000259" key="3">
    <source>
        <dbReference type="PROSITE" id="PS50175"/>
    </source>
</evidence>
<dbReference type="AlphaFoldDB" id="A0A8S3RJH7"/>
<comment type="caution">
    <text evidence="4">The sequence shown here is derived from an EMBL/GenBank/DDBJ whole genome shotgun (WGS) entry which is preliminary data.</text>
</comment>
<sequence>MDKNKITIEIYDVKTIGLVDTGASISCVSENLINKLNHSKIELERTNFMNIYGVGGEEHKVLGKVTLPLKFQGLVIKHRFHVVQDLQYPVILGDEFLLQNKCNIHYPSRTLYIHEGSLQVSLLSTKSGKARTAKRFKVPANSMANVSVKISDIFLNDVVLLEPLPLLNKYELIGASCLVKVSKSGSKLQIINPTDMAVTIPKFSIIANVMPVVEDSIQSLSDDKSEKQKNKCVANINSSKVKKEKSKRSKSKIDFDLDSSDMTNDQKQNF</sequence>
<keyword evidence="5" id="KW-1185">Reference proteome</keyword>
<protein>
    <recommendedName>
        <fullName evidence="3">Peptidase A2 domain-containing protein</fullName>
    </recommendedName>
</protein>
<dbReference type="CDD" id="cd00303">
    <property type="entry name" value="retropepsin_like"/>
    <property type="match status" value="1"/>
</dbReference>
<proteinExistence type="predicted"/>
<organism evidence="4 5">
    <name type="scientific">Mytilus edulis</name>
    <name type="common">Blue mussel</name>
    <dbReference type="NCBI Taxonomy" id="6550"/>
    <lineage>
        <taxon>Eukaryota</taxon>
        <taxon>Metazoa</taxon>
        <taxon>Spiralia</taxon>
        <taxon>Lophotrochozoa</taxon>
        <taxon>Mollusca</taxon>
        <taxon>Bivalvia</taxon>
        <taxon>Autobranchia</taxon>
        <taxon>Pteriomorphia</taxon>
        <taxon>Mytilida</taxon>
        <taxon>Mytiloidea</taxon>
        <taxon>Mytilidae</taxon>
        <taxon>Mytilinae</taxon>
        <taxon>Mytilus</taxon>
    </lineage>
</organism>
<dbReference type="EMBL" id="CAJPWZ010001070">
    <property type="protein sequence ID" value="CAG2207096.1"/>
    <property type="molecule type" value="Genomic_DNA"/>
</dbReference>